<gene>
    <name evidence="1" type="ORF">AVDCRST_MAG08-632</name>
</gene>
<accession>A0A6J4HFR8</accession>
<dbReference type="EMBL" id="CADCTG010000067">
    <property type="protein sequence ID" value="CAA9221070.1"/>
    <property type="molecule type" value="Genomic_DNA"/>
</dbReference>
<dbReference type="InterPro" id="IPR039968">
    <property type="entry name" value="BcerS-like"/>
</dbReference>
<dbReference type="PANTHER" id="PTHR41368">
    <property type="entry name" value="PROTEIN YGHO"/>
    <property type="match status" value="1"/>
</dbReference>
<sequence length="346" mass="37844">MPLELDTRRFFDPRRNGVLRDHVESRFLAWRNGRCVGRIAAGWRREGAPDGVGTFGFLALERDPAALAALLRAAGECLAARGARRLRGPLSLTINHEAGALVEGFGRPGMVRMPRTPDWLPAMLEGAGLKPERDVLACTLTLAEERHRARFAALLARWPGAADLRVRQLDPRRFGDEIRLVTTLYNDAWADNWGAVPVGEAEAATIARVMRPLLRAGAVLVAEWRGEPVGVLSLIPNLEEATEGLGGRLLPFGWLRVARVLLGRGRSARVPMLGTVRRFRGHPVSAMAVGALLDRAIGIAAARGWSAVEISWILDDNAPMLRTMARLPAPVTGRWRLYGAPLPRCA</sequence>
<evidence type="ECO:0008006" key="2">
    <source>
        <dbReference type="Google" id="ProtNLM"/>
    </source>
</evidence>
<dbReference type="PANTHER" id="PTHR41368:SF1">
    <property type="entry name" value="PROTEIN YGHO"/>
    <property type="match status" value="1"/>
</dbReference>
<protein>
    <recommendedName>
        <fullName evidence="2">N-acetyltransferase domain-containing protein</fullName>
    </recommendedName>
</protein>
<reference evidence="1" key="1">
    <citation type="submission" date="2020-02" db="EMBL/GenBank/DDBJ databases">
        <authorList>
            <person name="Meier V. D."/>
        </authorList>
    </citation>
    <scope>NUCLEOTIDE SEQUENCE</scope>
    <source>
        <strain evidence="1">AVDCRST_MAG08</strain>
    </source>
</reference>
<dbReference type="InterPro" id="IPR016181">
    <property type="entry name" value="Acyl_CoA_acyltransferase"/>
</dbReference>
<dbReference type="SUPFAM" id="SSF55729">
    <property type="entry name" value="Acyl-CoA N-acyltransferases (Nat)"/>
    <property type="match status" value="1"/>
</dbReference>
<evidence type="ECO:0000313" key="1">
    <source>
        <dbReference type="EMBL" id="CAA9221070.1"/>
    </source>
</evidence>
<dbReference type="AlphaFoldDB" id="A0A6J4HFR8"/>
<proteinExistence type="predicted"/>
<name>A0A6J4HFR8_9PROT</name>
<dbReference type="Gene3D" id="3.40.630.30">
    <property type="match status" value="1"/>
</dbReference>
<organism evidence="1">
    <name type="scientific">uncultured Acetobacteraceae bacterium</name>
    <dbReference type="NCBI Taxonomy" id="169975"/>
    <lineage>
        <taxon>Bacteria</taxon>
        <taxon>Pseudomonadati</taxon>
        <taxon>Pseudomonadota</taxon>
        <taxon>Alphaproteobacteria</taxon>
        <taxon>Acetobacterales</taxon>
        <taxon>Acetobacteraceae</taxon>
        <taxon>environmental samples</taxon>
    </lineage>
</organism>